<gene>
    <name evidence="2" type="ORF">Ctaglu_30090</name>
</gene>
<name>A0A401UPD4_9CLOT</name>
<evidence type="ECO:0000256" key="1">
    <source>
        <dbReference type="SAM" id="MobiDB-lite"/>
    </source>
</evidence>
<organism evidence="2 3">
    <name type="scientific">Clostridium tagluense</name>
    <dbReference type="NCBI Taxonomy" id="360422"/>
    <lineage>
        <taxon>Bacteria</taxon>
        <taxon>Bacillati</taxon>
        <taxon>Bacillota</taxon>
        <taxon>Clostridia</taxon>
        <taxon>Eubacteriales</taxon>
        <taxon>Clostridiaceae</taxon>
        <taxon>Clostridium</taxon>
    </lineage>
</organism>
<evidence type="ECO:0000313" key="3">
    <source>
        <dbReference type="Proteomes" id="UP000287872"/>
    </source>
</evidence>
<feature type="region of interest" description="Disordered" evidence="1">
    <location>
        <begin position="1"/>
        <end position="22"/>
    </location>
</feature>
<dbReference type="Proteomes" id="UP000287872">
    <property type="component" value="Unassembled WGS sequence"/>
</dbReference>
<protein>
    <submittedName>
        <fullName evidence="2">Uncharacterized protein</fullName>
    </submittedName>
</protein>
<keyword evidence="3" id="KW-1185">Reference proteome</keyword>
<proteinExistence type="predicted"/>
<sequence length="169" mass="19220">MGEDKLNSDNENRKSKKSTWQDDNQYQKKIIDDITQQYKNIYEYASMQQPVSDTSDTTNCFDIKSLADKAVNINILRYEVDRLQLDFKAKAYFENDVKPLIDTLYSLATASISYSSAAGSLANTNFGRSSKIKDALNLVEGVNEISEDLIKVLKCKIDNMLKLAKYDCK</sequence>
<accession>A0A401UPD4</accession>
<feature type="compositionally biased region" description="Basic and acidic residues" evidence="1">
    <location>
        <begin position="1"/>
        <end position="13"/>
    </location>
</feature>
<comment type="caution">
    <text evidence="2">The sequence shown here is derived from an EMBL/GenBank/DDBJ whole genome shotgun (WGS) entry which is preliminary data.</text>
</comment>
<dbReference type="RefSeq" id="WP_125003161.1">
    <property type="nucleotide sequence ID" value="NZ_BHYK01000017.1"/>
</dbReference>
<dbReference type="AlphaFoldDB" id="A0A401UPD4"/>
<evidence type="ECO:0000313" key="2">
    <source>
        <dbReference type="EMBL" id="GCD11386.1"/>
    </source>
</evidence>
<reference evidence="2 3" key="1">
    <citation type="submission" date="2018-11" db="EMBL/GenBank/DDBJ databases">
        <title>Genome sequencing and assembly of Clostridium tagluense strain A121.</title>
        <authorList>
            <person name="Murakami T."/>
            <person name="Segawa T."/>
            <person name="Shcherbakova V.A."/>
            <person name="Mori H."/>
            <person name="Yoshimura Y."/>
        </authorList>
    </citation>
    <scope>NUCLEOTIDE SEQUENCE [LARGE SCALE GENOMIC DNA]</scope>
    <source>
        <strain evidence="2 3">A121</strain>
    </source>
</reference>
<dbReference type="EMBL" id="BHYK01000017">
    <property type="protein sequence ID" value="GCD11386.1"/>
    <property type="molecule type" value="Genomic_DNA"/>
</dbReference>
<dbReference type="OrthoDB" id="9179987at2"/>